<evidence type="ECO:0000313" key="3">
    <source>
        <dbReference type="Proteomes" id="UP001222325"/>
    </source>
</evidence>
<feature type="compositionally biased region" description="Polar residues" evidence="1">
    <location>
        <begin position="101"/>
        <end position="119"/>
    </location>
</feature>
<gene>
    <name evidence="2" type="ORF">B0H15DRAFT_814437</name>
</gene>
<evidence type="ECO:0000256" key="1">
    <source>
        <dbReference type="SAM" id="MobiDB-lite"/>
    </source>
</evidence>
<keyword evidence="3" id="KW-1185">Reference proteome</keyword>
<reference evidence="2" key="1">
    <citation type="submission" date="2023-03" db="EMBL/GenBank/DDBJ databases">
        <title>Massive genome expansion in bonnet fungi (Mycena s.s.) driven by repeated elements and novel gene families across ecological guilds.</title>
        <authorList>
            <consortium name="Lawrence Berkeley National Laboratory"/>
            <person name="Harder C.B."/>
            <person name="Miyauchi S."/>
            <person name="Viragh M."/>
            <person name="Kuo A."/>
            <person name="Thoen E."/>
            <person name="Andreopoulos B."/>
            <person name="Lu D."/>
            <person name="Skrede I."/>
            <person name="Drula E."/>
            <person name="Henrissat B."/>
            <person name="Morin E."/>
            <person name="Kohler A."/>
            <person name="Barry K."/>
            <person name="LaButti K."/>
            <person name="Morin E."/>
            <person name="Salamov A."/>
            <person name="Lipzen A."/>
            <person name="Mereny Z."/>
            <person name="Hegedus B."/>
            <person name="Baldrian P."/>
            <person name="Stursova M."/>
            <person name="Weitz H."/>
            <person name="Taylor A."/>
            <person name="Grigoriev I.V."/>
            <person name="Nagy L.G."/>
            <person name="Martin F."/>
            <person name="Kauserud H."/>
        </authorList>
    </citation>
    <scope>NUCLEOTIDE SEQUENCE</scope>
    <source>
        <strain evidence="2">CBHHK173m</strain>
    </source>
</reference>
<sequence length="296" mass="32778">MPPGSPKKHDRLSDGEKFALALGLENNPELFHIYKKRFREVANETFIMDVPLFQQTDAMYKFTEKIKTTFPELFNDAVENKKDRIGLLQRYARSYLEKSGKMTTGNRRPPRSNSTQRQAPLSPPPSPAENNGIIKVARPTPKPSFHAKKTSVIKDEPMPYAQPPRTPSRAPSSTRCRKVSLVDEPMVDVPLPETPVTESRASAHDTAATEPRIPPGSSAAAAAASDSKFARFLADCCPPMGHCSAAFIRAGVTDMAHLRGMAHWEEDRLRQFLTKQSIARSPLDTQALIIAVFALA</sequence>
<dbReference type="EMBL" id="JARJCN010000003">
    <property type="protein sequence ID" value="KAJ7102396.1"/>
    <property type="molecule type" value="Genomic_DNA"/>
</dbReference>
<dbReference type="AlphaFoldDB" id="A0AAD6Y169"/>
<comment type="caution">
    <text evidence="2">The sequence shown here is derived from an EMBL/GenBank/DDBJ whole genome shotgun (WGS) entry which is preliminary data.</text>
</comment>
<proteinExistence type="predicted"/>
<dbReference type="Proteomes" id="UP001222325">
    <property type="component" value="Unassembled WGS sequence"/>
</dbReference>
<evidence type="ECO:0000313" key="2">
    <source>
        <dbReference type="EMBL" id="KAJ7102396.1"/>
    </source>
</evidence>
<feature type="region of interest" description="Disordered" evidence="1">
    <location>
        <begin position="189"/>
        <end position="219"/>
    </location>
</feature>
<accession>A0AAD6Y169</accession>
<organism evidence="2 3">
    <name type="scientific">Mycena belliarum</name>
    <dbReference type="NCBI Taxonomy" id="1033014"/>
    <lineage>
        <taxon>Eukaryota</taxon>
        <taxon>Fungi</taxon>
        <taxon>Dikarya</taxon>
        <taxon>Basidiomycota</taxon>
        <taxon>Agaricomycotina</taxon>
        <taxon>Agaricomycetes</taxon>
        <taxon>Agaricomycetidae</taxon>
        <taxon>Agaricales</taxon>
        <taxon>Marasmiineae</taxon>
        <taxon>Mycenaceae</taxon>
        <taxon>Mycena</taxon>
    </lineage>
</organism>
<feature type="region of interest" description="Disordered" evidence="1">
    <location>
        <begin position="96"/>
        <end position="177"/>
    </location>
</feature>
<name>A0AAD6Y169_9AGAR</name>
<protein>
    <submittedName>
        <fullName evidence="2">Uncharacterized protein</fullName>
    </submittedName>
</protein>